<evidence type="ECO:0000256" key="2">
    <source>
        <dbReference type="SAM" id="Phobius"/>
    </source>
</evidence>
<feature type="transmembrane region" description="Helical" evidence="2">
    <location>
        <begin position="182"/>
        <end position="201"/>
    </location>
</feature>
<name>A0A6A6T5R6_9PLEO</name>
<keyword evidence="4" id="KW-1185">Reference proteome</keyword>
<sequence>MAARHQTSHFPPSPPPSPPRRRHIKKRSDPLCDLDAPLPSPTASSNEAPEAQDSLLTRIILTPLLFTSFLLSLFLINRSDRARRTRQSATLPQSLFAYLSPTAWLDPEPYQDPTNTTWERRGSVAHVEPHSVLGPAHNQMQPNEKRTGQEGKWGKRGWHLHKKIRKVARLEIDDAFALRRHIIVVILCALVLSVVGLWMGAGRVKLTTVSSHTNGASHQHQGAVYRYTAPHTTQRQTFLRMTRLAGCPAMLGCGLSRLNMNIEGHHKKRVSLSKRPGTGPAQEH</sequence>
<keyword evidence="2" id="KW-1133">Transmembrane helix</keyword>
<keyword evidence="2" id="KW-0812">Transmembrane</keyword>
<feature type="transmembrane region" description="Helical" evidence="2">
    <location>
        <begin position="55"/>
        <end position="76"/>
    </location>
</feature>
<feature type="compositionally biased region" description="Basic and acidic residues" evidence="1">
    <location>
        <begin position="143"/>
        <end position="152"/>
    </location>
</feature>
<proteinExistence type="predicted"/>
<dbReference type="EMBL" id="MU004350">
    <property type="protein sequence ID" value="KAF2655365.1"/>
    <property type="molecule type" value="Genomic_DNA"/>
</dbReference>
<dbReference type="AlphaFoldDB" id="A0A6A6T5R6"/>
<feature type="region of interest" description="Disordered" evidence="1">
    <location>
        <begin position="133"/>
        <end position="152"/>
    </location>
</feature>
<dbReference type="Proteomes" id="UP000799324">
    <property type="component" value="Unassembled WGS sequence"/>
</dbReference>
<accession>A0A6A6T5R6</accession>
<protein>
    <submittedName>
        <fullName evidence="3">Uncharacterized protein</fullName>
    </submittedName>
</protein>
<reference evidence="3" key="1">
    <citation type="journal article" date="2020" name="Stud. Mycol.">
        <title>101 Dothideomycetes genomes: a test case for predicting lifestyles and emergence of pathogens.</title>
        <authorList>
            <person name="Haridas S."/>
            <person name="Albert R."/>
            <person name="Binder M."/>
            <person name="Bloem J."/>
            <person name="Labutti K."/>
            <person name="Salamov A."/>
            <person name="Andreopoulos B."/>
            <person name="Baker S."/>
            <person name="Barry K."/>
            <person name="Bills G."/>
            <person name="Bluhm B."/>
            <person name="Cannon C."/>
            <person name="Castanera R."/>
            <person name="Culley D."/>
            <person name="Daum C."/>
            <person name="Ezra D."/>
            <person name="Gonzalez J."/>
            <person name="Henrissat B."/>
            <person name="Kuo A."/>
            <person name="Liang C."/>
            <person name="Lipzen A."/>
            <person name="Lutzoni F."/>
            <person name="Magnuson J."/>
            <person name="Mondo S."/>
            <person name="Nolan M."/>
            <person name="Ohm R."/>
            <person name="Pangilinan J."/>
            <person name="Park H.-J."/>
            <person name="Ramirez L."/>
            <person name="Alfaro M."/>
            <person name="Sun H."/>
            <person name="Tritt A."/>
            <person name="Yoshinaga Y."/>
            <person name="Zwiers L.-H."/>
            <person name="Turgeon B."/>
            <person name="Goodwin S."/>
            <person name="Spatafora J."/>
            <person name="Crous P."/>
            <person name="Grigoriev I."/>
        </authorList>
    </citation>
    <scope>NUCLEOTIDE SEQUENCE</scope>
    <source>
        <strain evidence="3">CBS 122681</strain>
    </source>
</reference>
<feature type="region of interest" description="Disordered" evidence="1">
    <location>
        <begin position="1"/>
        <end position="49"/>
    </location>
</feature>
<gene>
    <name evidence="3" type="ORF">K491DRAFT_678934</name>
</gene>
<evidence type="ECO:0000313" key="4">
    <source>
        <dbReference type="Proteomes" id="UP000799324"/>
    </source>
</evidence>
<evidence type="ECO:0000256" key="1">
    <source>
        <dbReference type="SAM" id="MobiDB-lite"/>
    </source>
</evidence>
<organism evidence="3 4">
    <name type="scientific">Lophiostoma macrostomum CBS 122681</name>
    <dbReference type="NCBI Taxonomy" id="1314788"/>
    <lineage>
        <taxon>Eukaryota</taxon>
        <taxon>Fungi</taxon>
        <taxon>Dikarya</taxon>
        <taxon>Ascomycota</taxon>
        <taxon>Pezizomycotina</taxon>
        <taxon>Dothideomycetes</taxon>
        <taxon>Pleosporomycetidae</taxon>
        <taxon>Pleosporales</taxon>
        <taxon>Lophiostomataceae</taxon>
        <taxon>Lophiostoma</taxon>
    </lineage>
</organism>
<evidence type="ECO:0000313" key="3">
    <source>
        <dbReference type="EMBL" id="KAF2655365.1"/>
    </source>
</evidence>
<dbReference type="OrthoDB" id="4156595at2759"/>
<keyword evidence="2" id="KW-0472">Membrane</keyword>